<dbReference type="InterPro" id="IPR050280">
    <property type="entry name" value="OMP_Chaperone_SurA"/>
</dbReference>
<accession>A0A932GQJ7</accession>
<dbReference type="PANTHER" id="PTHR47637:SF1">
    <property type="entry name" value="CHAPERONE SURA"/>
    <property type="match status" value="1"/>
</dbReference>
<dbReference type="InterPro" id="IPR027304">
    <property type="entry name" value="Trigger_fact/SurA_dom_sf"/>
</dbReference>
<reference evidence="3" key="1">
    <citation type="submission" date="2020-07" db="EMBL/GenBank/DDBJ databases">
        <title>Huge and variable diversity of episymbiotic CPR bacteria and DPANN archaea in groundwater ecosystems.</title>
        <authorList>
            <person name="He C.Y."/>
            <person name="Keren R."/>
            <person name="Whittaker M."/>
            <person name="Farag I.F."/>
            <person name="Doudna J."/>
            <person name="Cate J.H.D."/>
            <person name="Banfield J.F."/>
        </authorList>
    </citation>
    <scope>NUCLEOTIDE SEQUENCE</scope>
    <source>
        <strain evidence="3">NC_groundwater_717_Ag_S-0.2um_59_8</strain>
    </source>
</reference>
<proteinExistence type="predicted"/>
<evidence type="ECO:0008006" key="5">
    <source>
        <dbReference type="Google" id="ProtNLM"/>
    </source>
</evidence>
<organism evidence="3 4">
    <name type="scientific">Tectimicrobiota bacterium</name>
    <dbReference type="NCBI Taxonomy" id="2528274"/>
    <lineage>
        <taxon>Bacteria</taxon>
        <taxon>Pseudomonadati</taxon>
        <taxon>Nitrospinota/Tectimicrobiota group</taxon>
        <taxon>Candidatus Tectimicrobiota</taxon>
    </lineage>
</organism>
<evidence type="ECO:0000313" key="4">
    <source>
        <dbReference type="Proteomes" id="UP000741360"/>
    </source>
</evidence>
<dbReference type="Gene3D" id="1.10.4030.10">
    <property type="entry name" value="Porin chaperone SurA, peptide-binding domain"/>
    <property type="match status" value="1"/>
</dbReference>
<name>A0A932GQJ7_UNCTE</name>
<feature type="region of interest" description="Disordered" evidence="2">
    <location>
        <begin position="231"/>
        <end position="250"/>
    </location>
</feature>
<dbReference type="EMBL" id="JACPSX010000186">
    <property type="protein sequence ID" value="MBI3015331.1"/>
    <property type="molecule type" value="Genomic_DNA"/>
</dbReference>
<evidence type="ECO:0000256" key="1">
    <source>
        <dbReference type="ARBA" id="ARBA00022729"/>
    </source>
</evidence>
<evidence type="ECO:0000313" key="3">
    <source>
        <dbReference type="EMBL" id="MBI3015331.1"/>
    </source>
</evidence>
<keyword evidence="1" id="KW-0732">Signal</keyword>
<comment type="caution">
    <text evidence="3">The sequence shown here is derived from an EMBL/GenBank/DDBJ whole genome shotgun (WGS) entry which is preliminary data.</text>
</comment>
<dbReference type="AlphaFoldDB" id="A0A932GQJ7"/>
<dbReference type="Proteomes" id="UP000741360">
    <property type="component" value="Unassembled WGS sequence"/>
</dbReference>
<evidence type="ECO:0000256" key="2">
    <source>
        <dbReference type="SAM" id="MobiDB-lite"/>
    </source>
</evidence>
<dbReference type="SUPFAM" id="SSF109998">
    <property type="entry name" value="Triger factor/SurA peptide-binding domain-like"/>
    <property type="match status" value="1"/>
</dbReference>
<dbReference type="PANTHER" id="PTHR47637">
    <property type="entry name" value="CHAPERONE SURA"/>
    <property type="match status" value="1"/>
</dbReference>
<sequence length="250" mass="28095">MKSGTGWLRHRWLESALAVVGLLWGLFTPASSAGAGLVMRVLAVVNDTVLTSKDLTDFMALQSLVPGPGSMRNTEPGESLAQLIDQVLILQEARRRQIVEITADEVDSEIRRRMALLGGAESREQRRKALGVSEEVIRELVRRQLLALKYMDLRLRLFIRVTAGEIEEYYKEQRGELGETPLEELKGRIEQLLAARKFNARLQEWTRELRDRARITIPSEDLKLVGGDEVPARELFPGPRGQSKEGGVGR</sequence>
<protein>
    <recommendedName>
        <fullName evidence="5">SurA N-terminal domain-containing protein</fullName>
    </recommendedName>
</protein>
<gene>
    <name evidence="3" type="ORF">HYY65_09795</name>
</gene>